<dbReference type="InterPro" id="IPR012899">
    <property type="entry name" value="LTXXQ"/>
</dbReference>
<accession>A0A5Q0BQW8</accession>
<dbReference type="InParanoid" id="A0A5Q0BQW8"/>
<dbReference type="Proteomes" id="UP000325755">
    <property type="component" value="Chromosome"/>
</dbReference>
<evidence type="ECO:0008006" key="3">
    <source>
        <dbReference type="Google" id="ProtNLM"/>
    </source>
</evidence>
<reference evidence="1 2" key="1">
    <citation type="submission" date="2019-09" db="EMBL/GenBank/DDBJ databases">
        <title>Ecophysiology of the spiral-shaped methanotroph Methylospira mobilis as revealed by the complete genome sequence.</title>
        <authorList>
            <person name="Oshkin I.Y."/>
            <person name="Dedysh S.N."/>
            <person name="Miroshnikov K."/>
            <person name="Danilova O.V."/>
            <person name="Hakobyan A."/>
            <person name="Liesack W."/>
        </authorList>
    </citation>
    <scope>NUCLEOTIDE SEQUENCE [LARGE SCALE GENOMIC DNA]</scope>
    <source>
        <strain evidence="1 2">Shm1</strain>
    </source>
</reference>
<gene>
    <name evidence="1" type="ORF">F6R98_16805</name>
</gene>
<name>A0A5Q0BQW8_9GAMM</name>
<protein>
    <recommendedName>
        <fullName evidence="3">Periplasmic heavy metal sensor</fullName>
    </recommendedName>
</protein>
<dbReference type="Gene3D" id="1.20.120.1490">
    <property type="match status" value="1"/>
</dbReference>
<sequence>MGIRSFFTRHFVHQGCCDGWIVRRLSSKLKLDDSQKGRLRTVFEGLKQLRESTRQSWAGQRQDLFKVVGGERFDRNEALRIAHIQTALINESLPQLLDTFGDFYDHLNAEQRGRLRNVIAKRMDHGCCGR</sequence>
<evidence type="ECO:0000313" key="2">
    <source>
        <dbReference type="Proteomes" id="UP000325755"/>
    </source>
</evidence>
<dbReference type="Pfam" id="PF07813">
    <property type="entry name" value="LTXXQ"/>
    <property type="match status" value="1"/>
</dbReference>
<keyword evidence="2" id="KW-1185">Reference proteome</keyword>
<proteinExistence type="predicted"/>
<dbReference type="GO" id="GO:0042597">
    <property type="term" value="C:periplasmic space"/>
    <property type="evidence" value="ECO:0007669"/>
    <property type="project" value="InterPro"/>
</dbReference>
<dbReference type="KEGG" id="mmob:F6R98_16805"/>
<dbReference type="EMBL" id="CP044205">
    <property type="protein sequence ID" value="QFY44086.1"/>
    <property type="molecule type" value="Genomic_DNA"/>
</dbReference>
<dbReference type="RefSeq" id="WP_153250054.1">
    <property type="nucleotide sequence ID" value="NZ_CP044205.1"/>
</dbReference>
<organism evidence="1 2">
    <name type="scientific">Candidatus Methylospira mobilis</name>
    <dbReference type="NCBI Taxonomy" id="1808979"/>
    <lineage>
        <taxon>Bacteria</taxon>
        <taxon>Pseudomonadati</taxon>
        <taxon>Pseudomonadota</taxon>
        <taxon>Gammaproteobacteria</taxon>
        <taxon>Methylococcales</taxon>
        <taxon>Methylococcaceae</taxon>
        <taxon>Candidatus Methylospira</taxon>
    </lineage>
</organism>
<evidence type="ECO:0000313" key="1">
    <source>
        <dbReference type="EMBL" id="QFY44086.1"/>
    </source>
</evidence>
<dbReference type="AlphaFoldDB" id="A0A5Q0BQW8"/>